<evidence type="ECO:0000256" key="4">
    <source>
        <dbReference type="ARBA" id="ARBA00022729"/>
    </source>
</evidence>
<comment type="similarity">
    <text evidence="2 6">Belongs to the bacterial solute-binding protein 3 family.</text>
</comment>
<evidence type="ECO:0000313" key="10">
    <source>
        <dbReference type="Proteomes" id="UP000192911"/>
    </source>
</evidence>
<dbReference type="GeneID" id="95552731"/>
<dbReference type="Gene3D" id="3.40.190.10">
    <property type="entry name" value="Periplasmic binding protein-like II"/>
    <property type="match status" value="2"/>
</dbReference>
<dbReference type="PROSITE" id="PS01039">
    <property type="entry name" value="SBP_BACTERIAL_3"/>
    <property type="match status" value="1"/>
</dbReference>
<name>A0A1X7GD64_TRICW</name>
<gene>
    <name evidence="9" type="ORF">SAMN06295900_11546</name>
</gene>
<dbReference type="NCBIfam" id="TIGR01096">
    <property type="entry name" value="3A0103s03R"/>
    <property type="match status" value="1"/>
</dbReference>
<evidence type="ECO:0000256" key="1">
    <source>
        <dbReference type="ARBA" id="ARBA00004418"/>
    </source>
</evidence>
<evidence type="ECO:0000256" key="7">
    <source>
        <dbReference type="SAM" id="SignalP"/>
    </source>
</evidence>
<keyword evidence="10" id="KW-1185">Reference proteome</keyword>
<dbReference type="RefSeq" id="WP_085229652.1">
    <property type="nucleotide sequence ID" value="NZ_BSQD01000008.1"/>
</dbReference>
<dbReference type="AlphaFoldDB" id="A0A1X7GD64"/>
<evidence type="ECO:0000256" key="2">
    <source>
        <dbReference type="ARBA" id="ARBA00010333"/>
    </source>
</evidence>
<keyword evidence="3" id="KW-0813">Transport</keyword>
<dbReference type="EMBL" id="FXAH01000015">
    <property type="protein sequence ID" value="SMF67930.1"/>
    <property type="molecule type" value="Genomic_DNA"/>
</dbReference>
<dbReference type="InterPro" id="IPR005768">
    <property type="entry name" value="Lys_Arg_Orn-bd"/>
</dbReference>
<keyword evidence="4 7" id="KW-0732">Signal</keyword>
<evidence type="ECO:0000256" key="6">
    <source>
        <dbReference type="RuleBase" id="RU003744"/>
    </source>
</evidence>
<evidence type="ECO:0000256" key="3">
    <source>
        <dbReference type="ARBA" id="ARBA00022448"/>
    </source>
</evidence>
<feature type="signal peptide" evidence="7">
    <location>
        <begin position="1"/>
        <end position="22"/>
    </location>
</feature>
<sequence length="260" mass="28412">MKKIFAAVAIAALAVSAGVAQAKEWKEIRFGVDASYAPFESKAPDGKLVGFDIDLGNEICKRVNAKCVWIENDFDGMIPALKAKKFDGVLSSMSMTPAREKEIAFSKKLFNTPTALVAKKGSPLKPTADSLKGKTVGVEQGTIQETYAKTYWEKAGVKVTPYQNQDQVYQDLLSGRLDAALQDKVQAEIGFLKTPRGAGYQLVGEDLNDPKVLGEGAGIGLRKQDTDLKAKIDKAIDEIRADGTYDKIQKKYFDFDVYGK</sequence>
<evidence type="ECO:0000259" key="8">
    <source>
        <dbReference type="SMART" id="SM00062"/>
    </source>
</evidence>
<dbReference type="Pfam" id="PF00497">
    <property type="entry name" value="SBP_bac_3"/>
    <property type="match status" value="1"/>
</dbReference>
<protein>
    <submittedName>
        <fullName evidence="9">Amino acid ABC transporter substrate-binding protein, PAAT family</fullName>
    </submittedName>
</protein>
<reference evidence="10" key="1">
    <citation type="submission" date="2017-04" db="EMBL/GenBank/DDBJ databases">
        <authorList>
            <person name="Varghese N."/>
            <person name="Submissions S."/>
        </authorList>
    </citation>
    <scope>NUCLEOTIDE SEQUENCE [LARGE SCALE GENOMIC DNA]</scope>
    <source>
        <strain evidence="10">Ballard 720</strain>
    </source>
</reference>
<feature type="chain" id="PRO_5012191673" evidence="7">
    <location>
        <begin position="23"/>
        <end position="260"/>
    </location>
</feature>
<dbReference type="SUPFAM" id="SSF53850">
    <property type="entry name" value="Periplasmic binding protein-like II"/>
    <property type="match status" value="1"/>
</dbReference>
<feature type="domain" description="Solute-binding protein family 3/N-terminal" evidence="8">
    <location>
        <begin position="27"/>
        <end position="256"/>
    </location>
</feature>
<organism evidence="9 10">
    <name type="scientific">Trinickia caryophylli</name>
    <name type="common">Paraburkholderia caryophylli</name>
    <dbReference type="NCBI Taxonomy" id="28094"/>
    <lineage>
        <taxon>Bacteria</taxon>
        <taxon>Pseudomonadati</taxon>
        <taxon>Pseudomonadota</taxon>
        <taxon>Betaproteobacteria</taxon>
        <taxon>Burkholderiales</taxon>
        <taxon>Burkholderiaceae</taxon>
        <taxon>Trinickia</taxon>
    </lineage>
</organism>
<comment type="subcellular location">
    <subcellularLocation>
        <location evidence="1">Periplasm</location>
    </subcellularLocation>
</comment>
<dbReference type="SMART" id="SM00062">
    <property type="entry name" value="PBPb"/>
    <property type="match status" value="1"/>
</dbReference>
<proteinExistence type="inferred from homology"/>
<dbReference type="Proteomes" id="UP000192911">
    <property type="component" value="Unassembled WGS sequence"/>
</dbReference>
<dbReference type="OrthoDB" id="368476at2"/>
<dbReference type="PANTHER" id="PTHR35936">
    <property type="entry name" value="MEMBRANE-BOUND LYTIC MUREIN TRANSGLYCOSYLASE F"/>
    <property type="match status" value="1"/>
</dbReference>
<evidence type="ECO:0000313" key="9">
    <source>
        <dbReference type="EMBL" id="SMF67930.1"/>
    </source>
</evidence>
<keyword evidence="5" id="KW-0574">Periplasm</keyword>
<dbReference type="CDD" id="cd13703">
    <property type="entry name" value="PBP2_HisJ_LAO"/>
    <property type="match status" value="1"/>
</dbReference>
<accession>A0A1X7GD64</accession>
<dbReference type="PANTHER" id="PTHR35936:SF13">
    <property type="entry name" value="HISTIDINE-BINDING PERIPLASMIC PROTEIN"/>
    <property type="match status" value="1"/>
</dbReference>
<evidence type="ECO:0000256" key="5">
    <source>
        <dbReference type="ARBA" id="ARBA00022764"/>
    </source>
</evidence>
<dbReference type="InterPro" id="IPR001638">
    <property type="entry name" value="Solute-binding_3/MltF_N"/>
</dbReference>
<dbReference type="STRING" id="28094.SAMN06295900_11546"/>
<dbReference type="InterPro" id="IPR018313">
    <property type="entry name" value="SBP_3_CS"/>
</dbReference>
<dbReference type="GO" id="GO:0030288">
    <property type="term" value="C:outer membrane-bounded periplasmic space"/>
    <property type="evidence" value="ECO:0007669"/>
    <property type="project" value="InterPro"/>
</dbReference>